<dbReference type="PRINTS" id="PR00039">
    <property type="entry name" value="HTHLYSR"/>
</dbReference>
<keyword evidence="8" id="KW-1185">Reference proteome</keyword>
<evidence type="ECO:0000313" key="8">
    <source>
        <dbReference type="Proteomes" id="UP000706333"/>
    </source>
</evidence>
<organism evidence="7 8">
    <name type="scientific">Rhodobaculum claviforme</name>
    <dbReference type="NCBI Taxonomy" id="1549854"/>
    <lineage>
        <taxon>Bacteria</taxon>
        <taxon>Pseudomonadati</taxon>
        <taxon>Pseudomonadota</taxon>
        <taxon>Alphaproteobacteria</taxon>
        <taxon>Rhodobacterales</taxon>
        <taxon>Paracoccaceae</taxon>
        <taxon>Rhodobaculum</taxon>
    </lineage>
</organism>
<reference evidence="7" key="2">
    <citation type="journal article" date="2020" name="Microorganisms">
        <title>Osmotic Adaptation and Compatible Solute Biosynthesis of Phototrophic Bacteria as Revealed from Genome Analyses.</title>
        <authorList>
            <person name="Imhoff J.F."/>
            <person name="Rahn T."/>
            <person name="Kunzel S."/>
            <person name="Keller A."/>
            <person name="Neulinger S.C."/>
        </authorList>
    </citation>
    <scope>NUCLEOTIDE SEQUENCE</scope>
    <source>
        <strain evidence="7">LMG 28126</strain>
    </source>
</reference>
<dbReference type="GO" id="GO:0003700">
    <property type="term" value="F:DNA-binding transcription factor activity"/>
    <property type="evidence" value="ECO:0007669"/>
    <property type="project" value="InterPro"/>
</dbReference>
<evidence type="ECO:0000256" key="1">
    <source>
        <dbReference type="ARBA" id="ARBA00009437"/>
    </source>
</evidence>
<dbReference type="PANTHER" id="PTHR30346">
    <property type="entry name" value="TRANSCRIPTIONAL DUAL REGULATOR HCAR-RELATED"/>
    <property type="match status" value="1"/>
</dbReference>
<evidence type="ECO:0000256" key="4">
    <source>
        <dbReference type="ARBA" id="ARBA00023159"/>
    </source>
</evidence>
<name>A0A934WIP5_9RHOB</name>
<dbReference type="RefSeq" id="WP_201156755.1">
    <property type="nucleotide sequence ID" value="NZ_NHSD01000192.1"/>
</dbReference>
<evidence type="ECO:0000256" key="5">
    <source>
        <dbReference type="ARBA" id="ARBA00023163"/>
    </source>
</evidence>
<dbReference type="PANTHER" id="PTHR30346:SF26">
    <property type="entry name" value="HYDROGEN PEROXIDE-INDUCIBLE GENES ACTIVATOR"/>
    <property type="match status" value="1"/>
</dbReference>
<keyword evidence="5" id="KW-0804">Transcription</keyword>
<protein>
    <recommendedName>
        <fullName evidence="6">HTH lysR-type domain-containing protein</fullName>
    </recommendedName>
</protein>
<dbReference type="InterPro" id="IPR005119">
    <property type="entry name" value="LysR_subst-bd"/>
</dbReference>
<accession>A0A934WIP5</accession>
<dbReference type="EMBL" id="NHSD01000192">
    <property type="protein sequence ID" value="MBK5926987.1"/>
    <property type="molecule type" value="Genomic_DNA"/>
</dbReference>
<comment type="similarity">
    <text evidence="1">Belongs to the LysR transcriptional regulatory family.</text>
</comment>
<dbReference type="CDD" id="cd08411">
    <property type="entry name" value="PBP2_OxyR"/>
    <property type="match status" value="1"/>
</dbReference>
<dbReference type="Gene3D" id="3.40.190.10">
    <property type="entry name" value="Periplasmic binding protein-like II"/>
    <property type="match status" value="2"/>
</dbReference>
<dbReference type="GO" id="GO:0032993">
    <property type="term" value="C:protein-DNA complex"/>
    <property type="evidence" value="ECO:0007669"/>
    <property type="project" value="TreeGrafter"/>
</dbReference>
<dbReference type="Gene3D" id="1.10.10.10">
    <property type="entry name" value="Winged helix-like DNA-binding domain superfamily/Winged helix DNA-binding domain"/>
    <property type="match status" value="1"/>
</dbReference>
<proteinExistence type="inferred from homology"/>
<dbReference type="InterPro" id="IPR000847">
    <property type="entry name" value="LysR_HTH_N"/>
</dbReference>
<evidence type="ECO:0000256" key="2">
    <source>
        <dbReference type="ARBA" id="ARBA00023015"/>
    </source>
</evidence>
<keyword evidence="3" id="KW-0238">DNA-binding</keyword>
<dbReference type="InterPro" id="IPR036390">
    <property type="entry name" value="WH_DNA-bd_sf"/>
</dbReference>
<dbReference type="Proteomes" id="UP000706333">
    <property type="component" value="Unassembled WGS sequence"/>
</dbReference>
<evidence type="ECO:0000256" key="3">
    <source>
        <dbReference type="ARBA" id="ARBA00023125"/>
    </source>
</evidence>
<keyword evidence="4" id="KW-0010">Activator</keyword>
<sequence length="311" mass="33835">MRDLPSLRQLEYFIALVEAGSFRAAAERCGISQPSLSVQLANLERLLDLRLIERGRAGAIPTPAGREVLERARVIRAELREVLDLSAVLRSGLGGTIRFGASATLGPYLLPHVIARLHQLYPELKLYIREGSPRTLVEGLAQGAHDIVLVHLPAPPGDFEVLRLFREPLELVAAHDHPLAAGDTVERAALSGQTVLTLGPTYALHQQVADLCDLLGARLHREYEGTSLDALRLMAGMGMGVTFLPALYVRSEVGSDDEDVRVLRLAGPRIVRSIGLVTRRHAAIGEALPRIAATIRDTARSRFGDVIMMAP</sequence>
<dbReference type="SUPFAM" id="SSF53850">
    <property type="entry name" value="Periplasmic binding protein-like II"/>
    <property type="match status" value="1"/>
</dbReference>
<dbReference type="InterPro" id="IPR036388">
    <property type="entry name" value="WH-like_DNA-bd_sf"/>
</dbReference>
<keyword evidence="2" id="KW-0805">Transcription regulation</keyword>
<dbReference type="Pfam" id="PF03466">
    <property type="entry name" value="LysR_substrate"/>
    <property type="match status" value="1"/>
</dbReference>
<feature type="domain" description="HTH lysR-type" evidence="6">
    <location>
        <begin position="5"/>
        <end position="62"/>
    </location>
</feature>
<dbReference type="PROSITE" id="PS50931">
    <property type="entry name" value="HTH_LYSR"/>
    <property type="match status" value="1"/>
</dbReference>
<gene>
    <name evidence="7" type="ORF">CCR87_06445</name>
</gene>
<comment type="caution">
    <text evidence="7">The sequence shown here is derived from an EMBL/GenBank/DDBJ whole genome shotgun (WGS) entry which is preliminary data.</text>
</comment>
<dbReference type="GO" id="GO:0003677">
    <property type="term" value="F:DNA binding"/>
    <property type="evidence" value="ECO:0007669"/>
    <property type="project" value="UniProtKB-KW"/>
</dbReference>
<dbReference type="FunFam" id="1.10.10.10:FF:000001">
    <property type="entry name" value="LysR family transcriptional regulator"/>
    <property type="match status" value="1"/>
</dbReference>
<reference evidence="7" key="1">
    <citation type="submission" date="2017-05" db="EMBL/GenBank/DDBJ databases">
        <authorList>
            <person name="Imhoff J.F."/>
            <person name="Rahn T."/>
            <person name="Kuenzel S."/>
            <person name="Neulinger S.C."/>
        </authorList>
    </citation>
    <scope>NUCLEOTIDE SEQUENCE</scope>
    <source>
        <strain evidence="7">LMG 28126</strain>
    </source>
</reference>
<dbReference type="Pfam" id="PF00126">
    <property type="entry name" value="HTH_1"/>
    <property type="match status" value="1"/>
</dbReference>
<dbReference type="SUPFAM" id="SSF46785">
    <property type="entry name" value="Winged helix' DNA-binding domain"/>
    <property type="match status" value="1"/>
</dbReference>
<dbReference type="AlphaFoldDB" id="A0A934WIP5"/>
<evidence type="ECO:0000313" key="7">
    <source>
        <dbReference type="EMBL" id="MBK5926987.1"/>
    </source>
</evidence>
<evidence type="ECO:0000259" key="6">
    <source>
        <dbReference type="PROSITE" id="PS50931"/>
    </source>
</evidence>